<dbReference type="RefSeq" id="WP_380746253.1">
    <property type="nucleotide sequence ID" value="NZ_JBHTLI010000002.1"/>
</dbReference>
<evidence type="ECO:0000313" key="2">
    <source>
        <dbReference type="EMBL" id="MFD1096526.1"/>
    </source>
</evidence>
<name>A0ABW3NTR6_9FLAO</name>
<reference evidence="3" key="1">
    <citation type="journal article" date="2019" name="Int. J. Syst. Evol. Microbiol.">
        <title>The Global Catalogue of Microorganisms (GCM) 10K type strain sequencing project: providing services to taxonomists for standard genome sequencing and annotation.</title>
        <authorList>
            <consortium name="The Broad Institute Genomics Platform"/>
            <consortium name="The Broad Institute Genome Sequencing Center for Infectious Disease"/>
            <person name="Wu L."/>
            <person name="Ma J."/>
        </authorList>
    </citation>
    <scope>NUCLEOTIDE SEQUENCE [LARGE SCALE GENOMIC DNA]</scope>
    <source>
        <strain evidence="3">CCUG 64793</strain>
    </source>
</reference>
<sequence>MNRFLLFLALSFTAGTIAIAQEYNTESSEVTKADLSLNSFPQDSTANAFYIYEEGYSQFEDGGDYNLLTNYVAKIKILNKDGYDHSVIKIRLGKNEDRKEKIHDLKAYTYHLQNDQIYSRRLEPSKIYTEENEHADYVSFTFPDVKPSSVLVYSYQKESPFYFDLETWWFQEDIPKLHSEFTTKLPTNYNYNIRIIGNLPLDKNESELIEKCSFKSILDEPGYCVLSEYEMNDIPAFIEEEYMTSKYNYISRLDFELKEYARLDGYVQKFTKAWEDVDKEIKDDKSIGKQLKRTSQVDDVLPEAIKAKPNNLEKAREIYRFVRDNYQWNGDYALFRDMNLKDVIRDKAGNISGINILLHNLLKEEGFDVLAVLGSTRNNGFLTKLYPILSEFNYLMVQLKQDDKEYLLDATDKFLDFGIIPFKALNQHARLMDFENGSSWITLEPSTYSSISFIDQLTLNPDGTAQGKSDQVYTGYQAVDARKFLEKERHNGSNSAIAISADYTSTLSTAYENEDEPSKKFRATKELKNTSQKINDQIYLNPFSYKFIEDNPFKLAERNYPIDFGYKKVFNYRVEIEIPENYSIVEIPKQKIISLPENGGRIQFLAEQTADNRVKVQFRVALLKSLYIAGFYPYLKEFYNTIIDIQNQSLLVIRENS</sequence>
<dbReference type="SUPFAM" id="SSF54001">
    <property type="entry name" value="Cysteine proteinases"/>
    <property type="match status" value="1"/>
</dbReference>
<evidence type="ECO:0008006" key="4">
    <source>
        <dbReference type="Google" id="ProtNLM"/>
    </source>
</evidence>
<feature type="chain" id="PRO_5045221784" description="DUF3857 domain-containing protein" evidence="1">
    <location>
        <begin position="21"/>
        <end position="657"/>
    </location>
</feature>
<protein>
    <recommendedName>
        <fullName evidence="4">DUF3857 domain-containing protein</fullName>
    </recommendedName>
</protein>
<accession>A0ABW3NTR6</accession>
<proteinExistence type="predicted"/>
<feature type="signal peptide" evidence="1">
    <location>
        <begin position="1"/>
        <end position="20"/>
    </location>
</feature>
<dbReference type="InterPro" id="IPR038765">
    <property type="entry name" value="Papain-like_cys_pep_sf"/>
</dbReference>
<evidence type="ECO:0000313" key="3">
    <source>
        <dbReference type="Proteomes" id="UP001597131"/>
    </source>
</evidence>
<dbReference type="Gene3D" id="2.60.40.3140">
    <property type="match status" value="1"/>
</dbReference>
<dbReference type="Gene3D" id="3.10.620.30">
    <property type="match status" value="1"/>
</dbReference>
<dbReference type="Gene3D" id="2.60.120.1130">
    <property type="match status" value="1"/>
</dbReference>
<evidence type="ECO:0000256" key="1">
    <source>
        <dbReference type="SAM" id="SignalP"/>
    </source>
</evidence>
<organism evidence="2 3">
    <name type="scientific">Salegentibacter chungangensis</name>
    <dbReference type="NCBI Taxonomy" id="1335724"/>
    <lineage>
        <taxon>Bacteria</taxon>
        <taxon>Pseudomonadati</taxon>
        <taxon>Bacteroidota</taxon>
        <taxon>Flavobacteriia</taxon>
        <taxon>Flavobacteriales</taxon>
        <taxon>Flavobacteriaceae</taxon>
        <taxon>Salegentibacter</taxon>
    </lineage>
</organism>
<keyword evidence="1" id="KW-0732">Signal</keyword>
<dbReference type="Proteomes" id="UP001597131">
    <property type="component" value="Unassembled WGS sequence"/>
</dbReference>
<comment type="caution">
    <text evidence="2">The sequence shown here is derived from an EMBL/GenBank/DDBJ whole genome shotgun (WGS) entry which is preliminary data.</text>
</comment>
<keyword evidence="3" id="KW-1185">Reference proteome</keyword>
<dbReference type="EMBL" id="JBHTLI010000002">
    <property type="protein sequence ID" value="MFD1096526.1"/>
    <property type="molecule type" value="Genomic_DNA"/>
</dbReference>
<gene>
    <name evidence="2" type="ORF">ACFQ3Q_12245</name>
</gene>